<dbReference type="SUPFAM" id="SSF46955">
    <property type="entry name" value="Putative DNA-binding domain"/>
    <property type="match status" value="1"/>
</dbReference>
<reference evidence="1 2" key="1">
    <citation type="submission" date="2015-11" db="EMBL/GenBank/DDBJ databases">
        <title>Genomic analysis of 38 Legionella species identifies large and diverse effector repertoires.</title>
        <authorList>
            <person name="Burstein D."/>
            <person name="Amaro F."/>
            <person name="Zusman T."/>
            <person name="Lifshitz Z."/>
            <person name="Cohen O."/>
            <person name="Gilbert J.A."/>
            <person name="Pupko T."/>
            <person name="Shuman H.A."/>
            <person name="Segal G."/>
        </authorList>
    </citation>
    <scope>NUCLEOTIDE SEQUENCE [LARGE SCALE GENOMIC DNA]</scope>
    <source>
        <strain evidence="1 2">Bercovier 4</strain>
    </source>
</reference>
<name>A0A0W0VP80_9GAMM</name>
<dbReference type="AlphaFoldDB" id="A0A0W0VP80"/>
<dbReference type="EMBL" id="LNYH01000090">
    <property type="protein sequence ID" value="KTD21986.1"/>
    <property type="molecule type" value="Genomic_DNA"/>
</dbReference>
<evidence type="ECO:0008006" key="3">
    <source>
        <dbReference type="Google" id="ProtNLM"/>
    </source>
</evidence>
<accession>A0A0W0VP80</accession>
<organism evidence="1 2">
    <name type="scientific">Legionella israelensis</name>
    <dbReference type="NCBI Taxonomy" id="454"/>
    <lineage>
        <taxon>Bacteria</taxon>
        <taxon>Pseudomonadati</taxon>
        <taxon>Pseudomonadota</taxon>
        <taxon>Gammaproteobacteria</taxon>
        <taxon>Legionellales</taxon>
        <taxon>Legionellaceae</taxon>
        <taxon>Legionella</taxon>
    </lineage>
</organism>
<dbReference type="STRING" id="454.Lisr_1526"/>
<gene>
    <name evidence="1" type="ORF">Lisr_1526</name>
</gene>
<dbReference type="RefSeq" id="WP_058501880.1">
    <property type="nucleotide sequence ID" value="NZ_CAAAJA010000077.1"/>
</dbReference>
<evidence type="ECO:0000313" key="1">
    <source>
        <dbReference type="EMBL" id="KTD21986.1"/>
    </source>
</evidence>
<dbReference type="PROSITE" id="PS51257">
    <property type="entry name" value="PROKAR_LIPOPROTEIN"/>
    <property type="match status" value="1"/>
</dbReference>
<dbReference type="PATRIC" id="fig|454.4.peg.1662"/>
<protein>
    <recommendedName>
        <fullName evidence="3">Helix-turn-helix domain-containing protein</fullName>
    </recommendedName>
</protein>
<dbReference type="Proteomes" id="UP000054761">
    <property type="component" value="Unassembled WGS sequence"/>
</dbReference>
<dbReference type="InterPro" id="IPR009061">
    <property type="entry name" value="DNA-bd_dom_put_sf"/>
</dbReference>
<proteinExistence type="predicted"/>
<evidence type="ECO:0000313" key="2">
    <source>
        <dbReference type="Proteomes" id="UP000054761"/>
    </source>
</evidence>
<dbReference type="OrthoDB" id="9806994at2"/>
<comment type="caution">
    <text evidence="1">The sequence shown here is derived from an EMBL/GenBank/DDBJ whole genome shotgun (WGS) entry which is preliminary data.</text>
</comment>
<sequence>MSDQKPSRLHLLNEFESAPQSALFNQQTIAAVLSCSTQLLERNRWAGSGVPYLKIGRKVLYRKSDVLDFLQQQKVYHSTCDEGQPQTVKSA</sequence>
<keyword evidence="2" id="KW-1185">Reference proteome</keyword>